<keyword evidence="3" id="KW-1185">Reference proteome</keyword>
<protein>
    <recommendedName>
        <fullName evidence="4">Sulfotransferase domain-containing protein</fullName>
    </recommendedName>
</protein>
<evidence type="ECO:0000256" key="1">
    <source>
        <dbReference type="ARBA" id="ARBA00010236"/>
    </source>
</evidence>
<evidence type="ECO:0008006" key="4">
    <source>
        <dbReference type="Google" id="ProtNLM"/>
    </source>
</evidence>
<dbReference type="SUPFAM" id="SSF52540">
    <property type="entry name" value="P-loop containing nucleoside triphosphate hydrolases"/>
    <property type="match status" value="1"/>
</dbReference>
<dbReference type="InterPro" id="IPR027417">
    <property type="entry name" value="P-loop_NTPase"/>
</dbReference>
<dbReference type="EMBL" id="CAKKLH010000112">
    <property type="protein sequence ID" value="CAH0103463.1"/>
    <property type="molecule type" value="Genomic_DNA"/>
</dbReference>
<reference evidence="2" key="1">
    <citation type="submission" date="2021-11" db="EMBL/GenBank/DDBJ databases">
        <authorList>
            <person name="Schell T."/>
        </authorList>
    </citation>
    <scope>NUCLEOTIDE SEQUENCE</scope>
    <source>
        <strain evidence="2">M5</strain>
    </source>
</reference>
<dbReference type="PANTHER" id="PTHR45964:SF9">
    <property type="entry name" value="SULFOTRANSFERASE"/>
    <property type="match status" value="1"/>
</dbReference>
<dbReference type="InterPro" id="IPR051589">
    <property type="entry name" value="Sialate-O-sulfotransferase"/>
</dbReference>
<evidence type="ECO:0000313" key="2">
    <source>
        <dbReference type="EMBL" id="CAH0103463.1"/>
    </source>
</evidence>
<dbReference type="PANTHER" id="PTHR45964">
    <property type="entry name" value="WSCD FAMILY MEMBER CG9164"/>
    <property type="match status" value="1"/>
</dbReference>
<dbReference type="PROSITE" id="PS51257">
    <property type="entry name" value="PROKAR_LIPOPROTEIN"/>
    <property type="match status" value="1"/>
</dbReference>
<organism evidence="2 3">
    <name type="scientific">Daphnia galeata</name>
    <dbReference type="NCBI Taxonomy" id="27404"/>
    <lineage>
        <taxon>Eukaryota</taxon>
        <taxon>Metazoa</taxon>
        <taxon>Ecdysozoa</taxon>
        <taxon>Arthropoda</taxon>
        <taxon>Crustacea</taxon>
        <taxon>Branchiopoda</taxon>
        <taxon>Diplostraca</taxon>
        <taxon>Cladocera</taxon>
        <taxon>Anomopoda</taxon>
        <taxon>Daphniidae</taxon>
        <taxon>Daphnia</taxon>
    </lineage>
</organism>
<evidence type="ECO:0000313" key="3">
    <source>
        <dbReference type="Proteomes" id="UP000789390"/>
    </source>
</evidence>
<name>A0A8J2RFG1_9CRUS</name>
<dbReference type="AlphaFoldDB" id="A0A8J2RFG1"/>
<dbReference type="Gene3D" id="3.40.50.300">
    <property type="entry name" value="P-loop containing nucleotide triphosphate hydrolases"/>
    <property type="match status" value="1"/>
</dbReference>
<proteinExistence type="inferred from homology"/>
<sequence length="335" mass="38526">MTLRSQYLYFGVLALGFLVVSFSCHYSKPIEFDASESQPQDRSVIYPWTGDPDCQHFPVQFAENKTRPKWALTSFPGSGVTWTRQLMEGVTGIYTGTVYGAGEPPIVSTGGNFISFHFCLMARYHGNEADFNCNCTILIKDHDGTEVDNLPVYLEGTSNSSMNALRRENYQHRGILLLRNPIDALFSFCHYLMAERNQLGAVSPVFFKGPAWNNYVNYVTYAWADHAIRWIQNIQNGTVIFYEKLLLEDTEAELNRLLSAINFIDPPVDPDRMRCTLKHKNRTDRKRLKKPTVPLTAEQHSKMMASIERVQERLRQKGWPLLPLHLYTNLQKQQY</sequence>
<comment type="caution">
    <text evidence="2">The sequence shown here is derived from an EMBL/GenBank/DDBJ whole genome shotgun (WGS) entry which is preliminary data.</text>
</comment>
<comment type="similarity">
    <text evidence="1">Belongs to the WSCD family.</text>
</comment>
<dbReference type="OrthoDB" id="6369147at2759"/>
<gene>
    <name evidence="2" type="ORF">DGAL_LOCUS6037</name>
</gene>
<accession>A0A8J2RFG1</accession>
<dbReference type="Proteomes" id="UP000789390">
    <property type="component" value="Unassembled WGS sequence"/>
</dbReference>